<dbReference type="InterPro" id="IPR011990">
    <property type="entry name" value="TPR-like_helical_dom_sf"/>
</dbReference>
<dbReference type="AlphaFoldDB" id="A0A6L2ZNU6"/>
<keyword evidence="1 5" id="KW-0132">Cell division</keyword>
<dbReference type="EMBL" id="BLXO01000002">
    <property type="protein sequence ID" value="GFN45931.1"/>
    <property type="molecule type" value="Genomic_DNA"/>
</dbReference>
<keyword evidence="1" id="KW-0732">Signal</keyword>
<comment type="function">
    <text evidence="1">Mediates coordination of peptidoglycan synthesis and outer membrane constriction during cell division.</text>
</comment>
<evidence type="ECO:0000256" key="3">
    <source>
        <dbReference type="SAM" id="MobiDB-lite"/>
    </source>
</evidence>
<dbReference type="InterPro" id="IPR032519">
    <property type="entry name" value="YbgF_tri"/>
</dbReference>
<dbReference type="Proteomes" id="UP000504714">
    <property type="component" value="Unassembled WGS sequence"/>
</dbReference>
<dbReference type="GO" id="GO:0043093">
    <property type="term" value="P:FtsZ-dependent cytokinesis"/>
    <property type="evidence" value="ECO:0007669"/>
    <property type="project" value="UniProtKB-UniRule"/>
</dbReference>
<dbReference type="InterPro" id="IPR019734">
    <property type="entry name" value="TPR_rpt"/>
</dbReference>
<comment type="subcellular location">
    <subcellularLocation>
        <location evidence="1">Periplasm</location>
    </subcellularLocation>
</comment>
<dbReference type="HAMAP" id="MF_02066">
    <property type="entry name" value="CpoB"/>
    <property type="match status" value="1"/>
</dbReference>
<protein>
    <recommendedName>
        <fullName evidence="1">Cell division coordinator CpoB</fullName>
    </recommendedName>
</protein>
<feature type="chain" id="PRO_5027183339" description="Cell division coordinator CpoB" evidence="1">
    <location>
        <begin position="23"/>
        <end position="262"/>
    </location>
</feature>
<dbReference type="Pfam" id="PF16331">
    <property type="entry name" value="TolA_bind_tri"/>
    <property type="match status" value="1"/>
</dbReference>
<dbReference type="Pfam" id="PF13432">
    <property type="entry name" value="TPR_16"/>
    <property type="match status" value="1"/>
</dbReference>
<dbReference type="Gene3D" id="1.25.40.10">
    <property type="entry name" value="Tetratricopeptide repeat domain"/>
    <property type="match status" value="1"/>
</dbReference>
<keyword evidence="1" id="KW-0131">Cell cycle</keyword>
<accession>A0A6L2ZNU6</accession>
<dbReference type="NCBIfam" id="TIGR02795">
    <property type="entry name" value="tol_pal_ybgF"/>
    <property type="match status" value="1"/>
</dbReference>
<comment type="caution">
    <text evidence="5">The sequence shown here is derived from an EMBL/GenBank/DDBJ whole genome shotgun (WGS) entry which is preliminary data.</text>
</comment>
<dbReference type="GO" id="GO:0030288">
    <property type="term" value="C:outer membrane-bounded periplasmic space"/>
    <property type="evidence" value="ECO:0007669"/>
    <property type="project" value="UniProtKB-UniRule"/>
</dbReference>
<proteinExistence type="inferred from homology"/>
<keyword evidence="2" id="KW-0802">TPR repeat</keyword>
<feature type="compositionally biased region" description="Polar residues" evidence="3">
    <location>
        <begin position="83"/>
        <end position="94"/>
    </location>
</feature>
<evidence type="ECO:0000313" key="6">
    <source>
        <dbReference type="Proteomes" id="UP000504714"/>
    </source>
</evidence>
<dbReference type="GO" id="GO:0070206">
    <property type="term" value="P:protein trimerization"/>
    <property type="evidence" value="ECO:0007669"/>
    <property type="project" value="InterPro"/>
</dbReference>
<feature type="repeat" description="TPR" evidence="2">
    <location>
        <begin position="178"/>
        <end position="211"/>
    </location>
</feature>
<feature type="domain" description="YbgF trimerisation" evidence="4">
    <location>
        <begin position="35"/>
        <end position="85"/>
    </location>
</feature>
<feature type="signal peptide" evidence="1">
    <location>
        <begin position="1"/>
        <end position="22"/>
    </location>
</feature>
<dbReference type="SUPFAM" id="SSF48452">
    <property type="entry name" value="TPR-like"/>
    <property type="match status" value="1"/>
</dbReference>
<evidence type="ECO:0000256" key="1">
    <source>
        <dbReference type="HAMAP-Rule" id="MF_02066"/>
    </source>
</evidence>
<keyword evidence="1" id="KW-0175">Coiled coil</keyword>
<reference evidence="5 6" key="1">
    <citation type="submission" date="2020-06" db="EMBL/GenBank/DDBJ databases">
        <title>The genome sequence of Candidatus Regiella insecticola strain Tut.</title>
        <authorList>
            <person name="Nikoh N."/>
            <person name="Tsuchida T."/>
            <person name="Koga R."/>
            <person name="Oshima K."/>
            <person name="Hattori M."/>
            <person name="Fukatsu T."/>
        </authorList>
    </citation>
    <scope>NUCLEOTIDE SEQUENCE [LARGE SCALE GENOMIC DNA]</scope>
    <source>
        <strain evidence="5 6">Tut</strain>
    </source>
</reference>
<gene>
    <name evidence="1 5" type="primary">cpoB</name>
    <name evidence="5" type="ORF">RINTU1_13170</name>
</gene>
<dbReference type="SMART" id="SM00028">
    <property type="entry name" value="TPR"/>
    <property type="match status" value="2"/>
</dbReference>
<feature type="region of interest" description="Disordered" evidence="3">
    <location>
        <begin position="83"/>
        <end position="103"/>
    </location>
</feature>
<dbReference type="InterPro" id="IPR034706">
    <property type="entry name" value="CpoB"/>
</dbReference>
<dbReference type="InterPro" id="IPR014162">
    <property type="entry name" value="CpoB_C"/>
</dbReference>
<feature type="coiled-coil region" evidence="1">
    <location>
        <begin position="39"/>
        <end position="73"/>
    </location>
</feature>
<dbReference type="Gene3D" id="1.20.5.110">
    <property type="match status" value="1"/>
</dbReference>
<evidence type="ECO:0000313" key="5">
    <source>
        <dbReference type="EMBL" id="GFN45931.1"/>
    </source>
</evidence>
<dbReference type="PROSITE" id="PS50005">
    <property type="entry name" value="TPR"/>
    <property type="match status" value="1"/>
</dbReference>
<evidence type="ECO:0000259" key="4">
    <source>
        <dbReference type="Pfam" id="PF16331"/>
    </source>
</evidence>
<dbReference type="Pfam" id="PF13174">
    <property type="entry name" value="TPR_6"/>
    <property type="match status" value="1"/>
</dbReference>
<dbReference type="RefSeq" id="WP_176487704.1">
    <property type="nucleotide sequence ID" value="NZ_BLXO01000002.1"/>
</dbReference>
<keyword evidence="1" id="KW-0574">Periplasm</keyword>
<sequence precursor="true">MNLDFKCYLLSLLLCTVTAPWAARAQAPINNASTVEERLAQLERISDVHSQLLTRLQQQLSESLLDIDNLRGQIQKNQYQLNQLNGSPKQPDQPHQQHEPARLSVEAAPATQNTEIINPPDASVIEPMANTADDTIGNNSEKGDYDAAFALVLKKQDDQAIIAFNSFLTAYPKSPYQANANYWLGQLYYNKGQKDEAMHHYARVVKSDAKSEKSPKALFNVGKILEEKKDNDKAKGVYKKIIAEYANSTAAEQAGERLRVLK</sequence>
<organism evidence="5 6">
    <name type="scientific">Candidatus Regiella insecticola</name>
    <dbReference type="NCBI Taxonomy" id="138073"/>
    <lineage>
        <taxon>Bacteria</taxon>
        <taxon>Pseudomonadati</taxon>
        <taxon>Pseudomonadota</taxon>
        <taxon>Gammaproteobacteria</taxon>
        <taxon>Enterobacterales</taxon>
        <taxon>Enterobacteriaceae</taxon>
        <taxon>aphid secondary symbionts</taxon>
        <taxon>Candidatus Regiella</taxon>
    </lineage>
</organism>
<evidence type="ECO:0000256" key="2">
    <source>
        <dbReference type="PROSITE-ProRule" id="PRU00339"/>
    </source>
</evidence>
<name>A0A6L2ZNU6_9ENTR</name>
<comment type="similarity">
    <text evidence="1">Belongs to the CpoB family.</text>
</comment>